<dbReference type="SUPFAM" id="SSF52047">
    <property type="entry name" value="RNI-like"/>
    <property type="match status" value="1"/>
</dbReference>
<keyword evidence="1" id="KW-0812">Transmembrane</keyword>
<dbReference type="InterPro" id="IPR032675">
    <property type="entry name" value="LRR_dom_sf"/>
</dbReference>
<feature type="transmembrane region" description="Helical" evidence="1">
    <location>
        <begin position="12"/>
        <end position="36"/>
    </location>
</feature>
<evidence type="ECO:0008006" key="4">
    <source>
        <dbReference type="Google" id="ProtNLM"/>
    </source>
</evidence>
<reference evidence="2 3" key="1">
    <citation type="submission" date="2019-02" db="EMBL/GenBank/DDBJ databases">
        <title>Deep-cultivation of Planctomycetes and their phenomic and genomic characterization uncovers novel biology.</title>
        <authorList>
            <person name="Wiegand S."/>
            <person name="Jogler M."/>
            <person name="Boedeker C."/>
            <person name="Pinto D."/>
            <person name="Vollmers J."/>
            <person name="Rivas-Marin E."/>
            <person name="Kohn T."/>
            <person name="Peeters S.H."/>
            <person name="Heuer A."/>
            <person name="Rast P."/>
            <person name="Oberbeckmann S."/>
            <person name="Bunk B."/>
            <person name="Jeske O."/>
            <person name="Meyerdierks A."/>
            <person name="Storesund J.E."/>
            <person name="Kallscheuer N."/>
            <person name="Luecker S."/>
            <person name="Lage O.M."/>
            <person name="Pohl T."/>
            <person name="Merkel B.J."/>
            <person name="Hornburger P."/>
            <person name="Mueller R.-W."/>
            <person name="Bruemmer F."/>
            <person name="Labrenz M."/>
            <person name="Spormann A.M."/>
            <person name="Op den Camp H."/>
            <person name="Overmann J."/>
            <person name="Amann R."/>
            <person name="Jetten M.S.M."/>
            <person name="Mascher T."/>
            <person name="Medema M.H."/>
            <person name="Devos D.P."/>
            <person name="Kaster A.-K."/>
            <person name="Ovreas L."/>
            <person name="Rohde M."/>
            <person name="Galperin M.Y."/>
            <person name="Jogler C."/>
        </authorList>
    </citation>
    <scope>NUCLEOTIDE SEQUENCE [LARGE SCALE GENOMIC DNA]</scope>
    <source>
        <strain evidence="2 3">TBK1r</strain>
    </source>
</reference>
<accession>A0ABX5Y044</accession>
<keyword evidence="3" id="KW-1185">Reference proteome</keyword>
<dbReference type="Proteomes" id="UP000318081">
    <property type="component" value="Chromosome"/>
</dbReference>
<dbReference type="EMBL" id="CP036432">
    <property type="protein sequence ID" value="QDV87152.1"/>
    <property type="molecule type" value="Genomic_DNA"/>
</dbReference>
<feature type="transmembrane region" description="Helical" evidence="1">
    <location>
        <begin position="81"/>
        <end position="100"/>
    </location>
</feature>
<evidence type="ECO:0000313" key="2">
    <source>
        <dbReference type="EMBL" id="QDV87152.1"/>
    </source>
</evidence>
<evidence type="ECO:0000256" key="1">
    <source>
        <dbReference type="SAM" id="Phobius"/>
    </source>
</evidence>
<name>A0ABX5Y044_9BACT</name>
<keyword evidence="1" id="KW-1133">Transmembrane helix</keyword>
<organism evidence="2 3">
    <name type="scientific">Stieleria magnilauensis</name>
    <dbReference type="NCBI Taxonomy" id="2527963"/>
    <lineage>
        <taxon>Bacteria</taxon>
        <taxon>Pseudomonadati</taxon>
        <taxon>Planctomycetota</taxon>
        <taxon>Planctomycetia</taxon>
        <taxon>Pirellulales</taxon>
        <taxon>Pirellulaceae</taxon>
        <taxon>Stieleria</taxon>
    </lineage>
</organism>
<dbReference type="Gene3D" id="3.80.10.10">
    <property type="entry name" value="Ribonuclease Inhibitor"/>
    <property type="match status" value="1"/>
</dbReference>
<proteinExistence type="predicted"/>
<keyword evidence="1" id="KW-0472">Membrane</keyword>
<sequence>MRYRLVVHLDPLTAIAVFNAALLLIGIAAFLFYLVLRRSRPLADWARTHRRSFQVAGAVYLASILITACFQTGWYRHGIGLFVAGLSGLIWSLFVAALAAQRTIRLQTLLWLTLCLSLVFAGWTTGVNRSRSRARMIRAIELAGGNVIVDRLGKHAAEVQLPKWSFALFDTSWDRVRHATIPIEAFTPSAVRSWCLDEVSEIYLLDAKNQRAAVDADAIAALDRSGQLNDFAVYGGTIDQRGLQLLAKFSAIESLAFDCDHSPLDDEIKQFKNLEYLYLTNPTVDDVFIEQIDALPKLYHLGLTDPVFASAFVTSATPSVDIVFVSGGKIETGALSALGRFRGSLGLSGCWLSLSRNEPPDMPETSGIGFYQCNLTDEMLMQFSALPKLKWLSIKKGNVTRPGQEAFHALQPDVAMDFVW</sequence>
<feature type="transmembrane region" description="Helical" evidence="1">
    <location>
        <begin position="109"/>
        <end position="126"/>
    </location>
</feature>
<dbReference type="RefSeq" id="WP_145218673.1">
    <property type="nucleotide sequence ID" value="NZ_CP036432.1"/>
</dbReference>
<feature type="transmembrane region" description="Helical" evidence="1">
    <location>
        <begin position="57"/>
        <end position="75"/>
    </location>
</feature>
<evidence type="ECO:0000313" key="3">
    <source>
        <dbReference type="Proteomes" id="UP000318081"/>
    </source>
</evidence>
<gene>
    <name evidence="2" type="ORF">TBK1r_61800</name>
</gene>
<protein>
    <recommendedName>
        <fullName evidence="4">Leucine Rich repeats (2 copies)</fullName>
    </recommendedName>
</protein>